<dbReference type="InterPro" id="IPR004387">
    <property type="entry name" value="Pept_M50_Zn"/>
</dbReference>
<dbReference type="STRING" id="1801735.A2645_01490"/>
<feature type="transmembrane region" description="Helical" evidence="11">
    <location>
        <begin position="252"/>
        <end position="272"/>
    </location>
</feature>
<dbReference type="PANTHER" id="PTHR42837">
    <property type="entry name" value="REGULATOR OF SIGMA-E PROTEASE RSEP"/>
    <property type="match status" value="1"/>
</dbReference>
<dbReference type="InterPro" id="IPR041489">
    <property type="entry name" value="PDZ_6"/>
</dbReference>
<comment type="cofactor">
    <cofactor evidence="1">
        <name>Zn(2+)</name>
        <dbReference type="ChEBI" id="CHEBI:29105"/>
    </cofactor>
</comment>
<dbReference type="InterPro" id="IPR008915">
    <property type="entry name" value="Peptidase_M50"/>
</dbReference>
<accession>A0A1F6UY43</accession>
<keyword evidence="4" id="KW-0645">Protease</keyword>
<evidence type="ECO:0000256" key="8">
    <source>
        <dbReference type="ARBA" id="ARBA00022989"/>
    </source>
</evidence>
<dbReference type="Gene3D" id="2.30.42.10">
    <property type="match status" value="1"/>
</dbReference>
<dbReference type="SUPFAM" id="SSF50156">
    <property type="entry name" value="PDZ domain-like"/>
    <property type="match status" value="1"/>
</dbReference>
<evidence type="ECO:0000256" key="10">
    <source>
        <dbReference type="ARBA" id="ARBA00023136"/>
    </source>
</evidence>
<reference evidence="13 14" key="1">
    <citation type="journal article" date="2016" name="Nat. Commun.">
        <title>Thousands of microbial genomes shed light on interconnected biogeochemical processes in an aquifer system.</title>
        <authorList>
            <person name="Anantharaman K."/>
            <person name="Brown C.T."/>
            <person name="Hug L.A."/>
            <person name="Sharon I."/>
            <person name="Castelle C.J."/>
            <person name="Probst A.J."/>
            <person name="Thomas B.C."/>
            <person name="Singh A."/>
            <person name="Wilkins M.J."/>
            <person name="Karaoz U."/>
            <person name="Brodie E.L."/>
            <person name="Williams K.H."/>
            <person name="Hubbard S.S."/>
            <person name="Banfield J.F."/>
        </authorList>
    </citation>
    <scope>NUCLEOTIDE SEQUENCE [LARGE SCALE GENOMIC DNA]</scope>
</reference>
<keyword evidence="10 11" id="KW-0472">Membrane</keyword>
<comment type="subcellular location">
    <subcellularLocation>
        <location evidence="2">Membrane</location>
        <topology evidence="2">Multi-pass membrane protein</topology>
    </subcellularLocation>
</comment>
<evidence type="ECO:0000256" key="1">
    <source>
        <dbReference type="ARBA" id="ARBA00001947"/>
    </source>
</evidence>
<organism evidence="13 14">
    <name type="scientific">Candidatus Nomurabacteria bacterium RIFCSPHIGHO2_01_FULL_39_9</name>
    <dbReference type="NCBI Taxonomy" id="1801735"/>
    <lineage>
        <taxon>Bacteria</taxon>
        <taxon>Candidatus Nomuraibacteriota</taxon>
    </lineage>
</organism>
<dbReference type="PANTHER" id="PTHR42837:SF2">
    <property type="entry name" value="MEMBRANE METALLOPROTEASE ARASP2, CHLOROPLASTIC-RELATED"/>
    <property type="match status" value="1"/>
</dbReference>
<dbReference type="Pfam" id="PF02163">
    <property type="entry name" value="Peptidase_M50"/>
    <property type="match status" value="1"/>
</dbReference>
<dbReference type="CDD" id="cd06163">
    <property type="entry name" value="S2P-M50_PDZ_RseP-like"/>
    <property type="match status" value="1"/>
</dbReference>
<feature type="domain" description="PDZ" evidence="12">
    <location>
        <begin position="80"/>
        <end position="145"/>
    </location>
</feature>
<evidence type="ECO:0000256" key="2">
    <source>
        <dbReference type="ARBA" id="ARBA00004141"/>
    </source>
</evidence>
<dbReference type="GO" id="GO:0006508">
    <property type="term" value="P:proteolysis"/>
    <property type="evidence" value="ECO:0007669"/>
    <property type="project" value="UniProtKB-KW"/>
</dbReference>
<feature type="transmembrane region" description="Helical" evidence="11">
    <location>
        <begin position="299"/>
        <end position="320"/>
    </location>
</feature>
<dbReference type="InterPro" id="IPR036034">
    <property type="entry name" value="PDZ_sf"/>
</dbReference>
<dbReference type="SMART" id="SM00228">
    <property type="entry name" value="PDZ"/>
    <property type="match status" value="1"/>
</dbReference>
<name>A0A1F6UY43_9BACT</name>
<evidence type="ECO:0000313" key="14">
    <source>
        <dbReference type="Proteomes" id="UP000182253"/>
    </source>
</evidence>
<gene>
    <name evidence="13" type="ORF">A2645_01490</name>
</gene>
<evidence type="ECO:0000256" key="6">
    <source>
        <dbReference type="ARBA" id="ARBA00022801"/>
    </source>
</evidence>
<keyword evidence="9" id="KW-0482">Metalloprotease</keyword>
<evidence type="ECO:0000256" key="3">
    <source>
        <dbReference type="ARBA" id="ARBA00007931"/>
    </source>
</evidence>
<feature type="transmembrane region" description="Helical" evidence="11">
    <location>
        <begin position="61"/>
        <end position="87"/>
    </location>
</feature>
<evidence type="ECO:0000256" key="4">
    <source>
        <dbReference type="ARBA" id="ARBA00022670"/>
    </source>
</evidence>
<dbReference type="PROSITE" id="PS50106">
    <property type="entry name" value="PDZ"/>
    <property type="match status" value="1"/>
</dbReference>
<dbReference type="AlphaFoldDB" id="A0A1F6UY43"/>
<feature type="non-terminal residue" evidence="13">
    <location>
        <position position="1"/>
    </location>
</feature>
<evidence type="ECO:0000256" key="11">
    <source>
        <dbReference type="SAM" id="Phobius"/>
    </source>
</evidence>
<keyword evidence="7" id="KW-0862">Zinc</keyword>
<evidence type="ECO:0000256" key="5">
    <source>
        <dbReference type="ARBA" id="ARBA00022692"/>
    </source>
</evidence>
<dbReference type="GO" id="GO:0004222">
    <property type="term" value="F:metalloendopeptidase activity"/>
    <property type="evidence" value="ECO:0007669"/>
    <property type="project" value="InterPro"/>
</dbReference>
<proteinExistence type="inferred from homology"/>
<keyword evidence="8 11" id="KW-1133">Transmembrane helix</keyword>
<protein>
    <recommendedName>
        <fullName evidence="12">PDZ domain-containing protein</fullName>
    </recommendedName>
</protein>
<sequence length="327" mass="34866">PKIASIKRGETEYSFNALPFGGFVKIFGEDGEEVAKSCVAGELTEKEASRSFVGQNRLKQAAVVVAGVFFNFLLAWFLLSAGFMIGMPTAGSSSDLKIKDAALVIVNVLPNSPAEEAGILPGDKILALNDDSSFEITEESVQNFIAGHADKEIKIEIKRGEDLKNISITPMLGVIEDHAGIGVSLAVVGIKKLPVHLAIWEGLTSSLKLTRDTAVALFGFARDAFLGKAHIDSLTGPVGLVGIVGDAYRLGIAHLISLTALISINLAIINMIPFPALDGGRLLIILLERIKGSSISPKIVGIVNTFGFILLIILMVVVTYKDIVRIF</sequence>
<dbReference type="Pfam" id="PF17820">
    <property type="entry name" value="PDZ_6"/>
    <property type="match status" value="1"/>
</dbReference>
<comment type="similarity">
    <text evidence="3">Belongs to the peptidase M50B family.</text>
</comment>
<dbReference type="GO" id="GO:0016020">
    <property type="term" value="C:membrane"/>
    <property type="evidence" value="ECO:0007669"/>
    <property type="project" value="UniProtKB-SubCell"/>
</dbReference>
<keyword evidence="5 11" id="KW-0812">Transmembrane</keyword>
<evidence type="ECO:0000256" key="9">
    <source>
        <dbReference type="ARBA" id="ARBA00023049"/>
    </source>
</evidence>
<keyword evidence="6" id="KW-0378">Hydrolase</keyword>
<evidence type="ECO:0000313" key="13">
    <source>
        <dbReference type="EMBL" id="OGI62249.1"/>
    </source>
</evidence>
<evidence type="ECO:0000259" key="12">
    <source>
        <dbReference type="PROSITE" id="PS50106"/>
    </source>
</evidence>
<dbReference type="InterPro" id="IPR001478">
    <property type="entry name" value="PDZ"/>
</dbReference>
<comment type="caution">
    <text evidence="13">The sequence shown here is derived from an EMBL/GenBank/DDBJ whole genome shotgun (WGS) entry which is preliminary data.</text>
</comment>
<dbReference type="EMBL" id="MFTL01000001">
    <property type="protein sequence ID" value="OGI62249.1"/>
    <property type="molecule type" value="Genomic_DNA"/>
</dbReference>
<dbReference type="Proteomes" id="UP000182253">
    <property type="component" value="Unassembled WGS sequence"/>
</dbReference>
<evidence type="ECO:0000256" key="7">
    <source>
        <dbReference type="ARBA" id="ARBA00022833"/>
    </source>
</evidence>